<proteinExistence type="predicted"/>
<keyword evidence="2" id="KW-1185">Reference proteome</keyword>
<dbReference type="EMBL" id="FZOD01000015">
    <property type="protein sequence ID" value="SNS74062.1"/>
    <property type="molecule type" value="Genomic_DNA"/>
</dbReference>
<name>A0A239GYS3_9ACTN</name>
<sequence>MTDSLLSALIGEEMSSVIFIRDYVQLDFDGPKLSLFSWPQIAVDSTVRLMGDPGYRDTLCALIGHAVLAATEDTDTGLVVDFGLGSVVVKPEPSQVEGPEIALLMGFTDRADWMVWRPGEYPFDGPEWS</sequence>
<dbReference type="AlphaFoldDB" id="A0A239GYS3"/>
<reference evidence="1 2" key="1">
    <citation type="submission" date="2017-06" db="EMBL/GenBank/DDBJ databases">
        <authorList>
            <person name="Kim H.J."/>
            <person name="Triplett B.A."/>
        </authorList>
    </citation>
    <scope>NUCLEOTIDE SEQUENCE [LARGE SCALE GENOMIC DNA]</scope>
    <source>
        <strain evidence="1 2">CGMCC 4.2132</strain>
    </source>
</reference>
<dbReference type="Proteomes" id="UP000198282">
    <property type="component" value="Unassembled WGS sequence"/>
</dbReference>
<dbReference type="OrthoDB" id="3428371at2"/>
<evidence type="ECO:0000313" key="2">
    <source>
        <dbReference type="Proteomes" id="UP000198282"/>
    </source>
</evidence>
<protein>
    <submittedName>
        <fullName evidence="1">Uncharacterized protein</fullName>
    </submittedName>
</protein>
<accession>A0A239GYS3</accession>
<gene>
    <name evidence="1" type="ORF">SAMN05216276_10159</name>
</gene>
<evidence type="ECO:0000313" key="1">
    <source>
        <dbReference type="EMBL" id="SNS74062.1"/>
    </source>
</evidence>
<organism evidence="1 2">
    <name type="scientific">Streptosporangium subroseum</name>
    <dbReference type="NCBI Taxonomy" id="106412"/>
    <lineage>
        <taxon>Bacteria</taxon>
        <taxon>Bacillati</taxon>
        <taxon>Actinomycetota</taxon>
        <taxon>Actinomycetes</taxon>
        <taxon>Streptosporangiales</taxon>
        <taxon>Streptosporangiaceae</taxon>
        <taxon>Streptosporangium</taxon>
    </lineage>
</organism>